<keyword evidence="1" id="KW-0732">Signal</keyword>
<sequence>MRWFVPTVLIFCLMVAPCFADEKTTTVVKDEPAKAKLLGPHKLSLQWISWDNFGTATAVEKDGLITIKGEQRAKTGGDYVLLDGVVTEIGKNSFKINGSIVTKVSYINRGEACVRQGDLTFRITGSRKYWRLKEMDSPCGPETDYVDIYFRK</sequence>
<dbReference type="Proteomes" id="UP000190102">
    <property type="component" value="Unassembled WGS sequence"/>
</dbReference>
<accession>A0A1T4NMM3</accession>
<feature type="chain" id="PRO_5013046566" evidence="1">
    <location>
        <begin position="21"/>
        <end position="152"/>
    </location>
</feature>
<keyword evidence="3" id="KW-1185">Reference proteome</keyword>
<dbReference type="AlphaFoldDB" id="A0A1T4NMM3"/>
<name>A0A1T4NMM3_9BACT</name>
<organism evidence="2 3">
    <name type="scientific">Trichlorobacter thiogenes</name>
    <dbReference type="NCBI Taxonomy" id="115783"/>
    <lineage>
        <taxon>Bacteria</taxon>
        <taxon>Pseudomonadati</taxon>
        <taxon>Thermodesulfobacteriota</taxon>
        <taxon>Desulfuromonadia</taxon>
        <taxon>Geobacterales</taxon>
        <taxon>Geobacteraceae</taxon>
        <taxon>Trichlorobacter</taxon>
    </lineage>
</organism>
<dbReference type="STRING" id="115783.SAMN02745119_01699"/>
<protein>
    <submittedName>
        <fullName evidence="2">Uncharacterized protein</fullName>
    </submittedName>
</protein>
<proteinExistence type="predicted"/>
<evidence type="ECO:0000256" key="1">
    <source>
        <dbReference type="SAM" id="SignalP"/>
    </source>
</evidence>
<reference evidence="3" key="1">
    <citation type="submission" date="2017-02" db="EMBL/GenBank/DDBJ databases">
        <authorList>
            <person name="Varghese N."/>
            <person name="Submissions S."/>
        </authorList>
    </citation>
    <scope>NUCLEOTIDE SEQUENCE [LARGE SCALE GENOMIC DNA]</scope>
    <source>
        <strain evidence="3">ATCC BAA-34</strain>
    </source>
</reference>
<gene>
    <name evidence="2" type="ORF">SAMN02745119_01699</name>
</gene>
<feature type="signal peptide" evidence="1">
    <location>
        <begin position="1"/>
        <end position="20"/>
    </location>
</feature>
<dbReference type="EMBL" id="FUWR01000007">
    <property type="protein sequence ID" value="SJZ80571.1"/>
    <property type="molecule type" value="Genomic_DNA"/>
</dbReference>
<evidence type="ECO:0000313" key="2">
    <source>
        <dbReference type="EMBL" id="SJZ80571.1"/>
    </source>
</evidence>
<evidence type="ECO:0000313" key="3">
    <source>
        <dbReference type="Proteomes" id="UP000190102"/>
    </source>
</evidence>